<dbReference type="Pfam" id="PF12680">
    <property type="entry name" value="SnoaL_2"/>
    <property type="match status" value="1"/>
</dbReference>
<dbReference type="Gene3D" id="3.10.450.50">
    <property type="match status" value="1"/>
</dbReference>
<dbReference type="InterPro" id="IPR032710">
    <property type="entry name" value="NTF2-like_dom_sf"/>
</dbReference>
<evidence type="ECO:0000313" key="2">
    <source>
        <dbReference type="EMBL" id="WPR89291.1"/>
    </source>
</evidence>
<organism evidence="2 3">
    <name type="scientific">Microbacterium rhizosphaerae</name>
    <dbReference type="NCBI Taxonomy" id="1678237"/>
    <lineage>
        <taxon>Bacteria</taxon>
        <taxon>Bacillati</taxon>
        <taxon>Actinomycetota</taxon>
        <taxon>Actinomycetes</taxon>
        <taxon>Micrococcales</taxon>
        <taxon>Microbacteriaceae</taxon>
        <taxon>Microbacterium</taxon>
    </lineage>
</organism>
<name>A0ABZ0SIU8_9MICO</name>
<keyword evidence="3" id="KW-1185">Reference proteome</keyword>
<evidence type="ECO:0000259" key="1">
    <source>
        <dbReference type="Pfam" id="PF12680"/>
    </source>
</evidence>
<dbReference type="SUPFAM" id="SSF54427">
    <property type="entry name" value="NTF2-like"/>
    <property type="match status" value="1"/>
</dbReference>
<dbReference type="Proteomes" id="UP001323798">
    <property type="component" value="Chromosome"/>
</dbReference>
<protein>
    <submittedName>
        <fullName evidence="2">Nuclear transport factor 2 family protein</fullName>
    </submittedName>
</protein>
<dbReference type="InterPro" id="IPR037401">
    <property type="entry name" value="SnoaL-like"/>
</dbReference>
<feature type="domain" description="SnoaL-like" evidence="1">
    <location>
        <begin position="14"/>
        <end position="129"/>
    </location>
</feature>
<accession>A0ABZ0SIU8</accession>
<dbReference type="EMBL" id="CP139368">
    <property type="protein sequence ID" value="WPR89291.1"/>
    <property type="molecule type" value="Genomic_DNA"/>
</dbReference>
<reference evidence="2 3" key="1">
    <citation type="submission" date="2023-11" db="EMBL/GenBank/DDBJ databases">
        <title>Genome sequence of Microbacterium rhizosphaerae KACC 19337.</title>
        <authorList>
            <person name="Choi H."/>
            <person name="Kim S."/>
            <person name="Kim Y."/>
            <person name="Kwon S.-W."/>
            <person name="Heo J."/>
        </authorList>
    </citation>
    <scope>NUCLEOTIDE SEQUENCE [LARGE SCALE GENOMIC DNA]</scope>
    <source>
        <strain evidence="2 3">KACC 19337</strain>
    </source>
</reference>
<dbReference type="RefSeq" id="WP_320942007.1">
    <property type="nucleotide sequence ID" value="NZ_BAABEU010000001.1"/>
</dbReference>
<sequence length="144" mass="15750">MDEVADPVEVEDVVRRYYGIVSDLSSSADELRAVLAPEVVIVEHPNALTATGAQRDLAQSLEGFRRGKALLREQGFVVHEVIVQGERAAVRATWRGVVGASIGPLQEGQELVAHVAAMLTVRDGLIARHETFDCYEPFTTMPPR</sequence>
<gene>
    <name evidence="2" type="ORF">SM116_16240</name>
</gene>
<evidence type="ECO:0000313" key="3">
    <source>
        <dbReference type="Proteomes" id="UP001323798"/>
    </source>
</evidence>
<proteinExistence type="predicted"/>